<dbReference type="InterPro" id="IPR036236">
    <property type="entry name" value="Znf_C2H2_sf"/>
</dbReference>
<keyword evidence="9" id="KW-1185">Reference proteome</keyword>
<feature type="region of interest" description="Disordered" evidence="6">
    <location>
        <begin position="1"/>
        <end position="76"/>
    </location>
</feature>
<feature type="region of interest" description="Disordered" evidence="6">
    <location>
        <begin position="376"/>
        <end position="403"/>
    </location>
</feature>
<dbReference type="SMR" id="A0A7M7QV17"/>
<evidence type="ECO:0000256" key="1">
    <source>
        <dbReference type="ARBA" id="ARBA00022723"/>
    </source>
</evidence>
<dbReference type="OrthoDB" id="3437960at2759"/>
<reference evidence="8" key="1">
    <citation type="submission" date="2021-01" db="UniProtKB">
        <authorList>
            <consortium name="EnsemblMetazoa"/>
        </authorList>
    </citation>
    <scope>IDENTIFICATION</scope>
</reference>
<dbReference type="SMART" id="SM00355">
    <property type="entry name" value="ZnF_C2H2"/>
    <property type="match status" value="9"/>
</dbReference>
<dbReference type="FunCoup" id="A0A7M7QV17">
    <property type="interactions" value="1999"/>
</dbReference>
<dbReference type="InterPro" id="IPR013087">
    <property type="entry name" value="Znf_C2H2_type"/>
</dbReference>
<dbReference type="Pfam" id="PF00096">
    <property type="entry name" value="zf-C2H2"/>
    <property type="match status" value="3"/>
</dbReference>
<dbReference type="PANTHER" id="PTHR24379">
    <property type="entry name" value="KRAB AND ZINC FINGER DOMAIN-CONTAINING"/>
    <property type="match status" value="1"/>
</dbReference>
<dbReference type="KEGG" id="nvi:116738545"/>
<organism evidence="8 9">
    <name type="scientific">Nasonia vitripennis</name>
    <name type="common">Parasitic wasp</name>
    <dbReference type="NCBI Taxonomy" id="7425"/>
    <lineage>
        <taxon>Eukaryota</taxon>
        <taxon>Metazoa</taxon>
        <taxon>Ecdysozoa</taxon>
        <taxon>Arthropoda</taxon>
        <taxon>Hexapoda</taxon>
        <taxon>Insecta</taxon>
        <taxon>Pterygota</taxon>
        <taxon>Neoptera</taxon>
        <taxon>Endopterygota</taxon>
        <taxon>Hymenoptera</taxon>
        <taxon>Apocrita</taxon>
        <taxon>Proctotrupomorpha</taxon>
        <taxon>Chalcidoidea</taxon>
        <taxon>Pteromalidae</taxon>
        <taxon>Pteromalinae</taxon>
        <taxon>Nasonia</taxon>
    </lineage>
</organism>
<feature type="compositionally biased region" description="Basic and acidic residues" evidence="6">
    <location>
        <begin position="56"/>
        <end position="73"/>
    </location>
</feature>
<dbReference type="GeneID" id="116738545"/>
<feature type="compositionally biased region" description="Polar residues" evidence="6">
    <location>
        <begin position="389"/>
        <end position="403"/>
    </location>
</feature>
<evidence type="ECO:0000256" key="4">
    <source>
        <dbReference type="ARBA" id="ARBA00022833"/>
    </source>
</evidence>
<evidence type="ECO:0000256" key="2">
    <source>
        <dbReference type="ARBA" id="ARBA00022737"/>
    </source>
</evidence>
<protein>
    <recommendedName>
        <fullName evidence="7">C2H2-type domain-containing protein</fullName>
    </recommendedName>
</protein>
<feature type="compositionally biased region" description="Basic residues" evidence="6">
    <location>
        <begin position="1"/>
        <end position="16"/>
    </location>
</feature>
<feature type="compositionally biased region" description="Basic and acidic residues" evidence="6">
    <location>
        <begin position="40"/>
        <end position="49"/>
    </location>
</feature>
<accession>A0A7M7QV17</accession>
<dbReference type="EnsemblMetazoa" id="XM_032598275">
    <property type="protein sequence ID" value="XP_032454166"/>
    <property type="gene ID" value="LOC116738545"/>
</dbReference>
<evidence type="ECO:0000256" key="6">
    <source>
        <dbReference type="SAM" id="MobiDB-lite"/>
    </source>
</evidence>
<keyword evidence="3 5" id="KW-0863">Zinc-finger</keyword>
<evidence type="ECO:0000256" key="5">
    <source>
        <dbReference type="PROSITE-ProRule" id="PRU00042"/>
    </source>
</evidence>
<feature type="domain" description="C2H2-type" evidence="7">
    <location>
        <begin position="95"/>
        <end position="123"/>
    </location>
</feature>
<dbReference type="PANTHER" id="PTHR24379:SF121">
    <property type="entry name" value="C2H2-TYPE DOMAIN-CONTAINING PROTEIN"/>
    <property type="match status" value="1"/>
</dbReference>
<dbReference type="Proteomes" id="UP000002358">
    <property type="component" value="Chromosome 3"/>
</dbReference>
<dbReference type="PROSITE" id="PS00028">
    <property type="entry name" value="ZINC_FINGER_C2H2_1"/>
    <property type="match status" value="8"/>
</dbReference>
<dbReference type="InParanoid" id="A0A7M7QV17"/>
<feature type="domain" description="C2H2-type" evidence="7">
    <location>
        <begin position="211"/>
        <end position="239"/>
    </location>
</feature>
<dbReference type="PROSITE" id="PS50157">
    <property type="entry name" value="ZINC_FINGER_C2H2_2"/>
    <property type="match status" value="8"/>
</dbReference>
<feature type="domain" description="C2H2-type" evidence="7">
    <location>
        <begin position="295"/>
        <end position="322"/>
    </location>
</feature>
<evidence type="ECO:0000313" key="8">
    <source>
        <dbReference type="EnsemblMetazoa" id="XP_032454166"/>
    </source>
</evidence>
<feature type="domain" description="C2H2-type" evidence="7">
    <location>
        <begin position="323"/>
        <end position="351"/>
    </location>
</feature>
<proteinExistence type="predicted"/>
<feature type="domain" description="C2H2-type" evidence="7">
    <location>
        <begin position="184"/>
        <end position="211"/>
    </location>
</feature>
<feature type="domain" description="C2H2-type" evidence="7">
    <location>
        <begin position="266"/>
        <end position="294"/>
    </location>
</feature>
<keyword evidence="4" id="KW-0862">Zinc</keyword>
<sequence>MSKRSIKPTSKRKRAVPSKISKQEDSDSDFDGEVSTQKSDSTKTEDSDLKATPADKAPKKEVLPKSEVSLEKPKKIKQEKHDLKNLYRKLKNGGFGCKVCNEKFTHRFKVCSHIRAKHQPREVFSCSECPQSYKSKYQLKTHMNIHRENKSDYMFFCDKCEYRALTKHYLKNHEIRKHSTEYPFECDHCKKRFKIKMDLKFHLGTHSDSQHMCDVCGKMYTSPESLYKHRRVMHLNEYKFKCPKCWQKLLSQESLDQHLESHKVLHSCDQCDLKFTKKYYVTRHKRRVHMVEKNKLCPVCEKRFVCMATLRVHYLTHAKVKPYLCNVCGFSFTQRSSMMLHWKRKHPDAESPPPPVILTNFFDSINCEVQKLVKPTIEPASPEPRQTAEVVSSNSAGNADSSV</sequence>
<dbReference type="Gene3D" id="3.30.160.60">
    <property type="entry name" value="Classic Zinc Finger"/>
    <property type="match status" value="5"/>
</dbReference>
<dbReference type="GO" id="GO:0008270">
    <property type="term" value="F:zinc ion binding"/>
    <property type="evidence" value="ECO:0007669"/>
    <property type="project" value="UniProtKB-KW"/>
</dbReference>
<evidence type="ECO:0000256" key="3">
    <source>
        <dbReference type="ARBA" id="ARBA00022771"/>
    </source>
</evidence>
<feature type="domain" description="C2H2-type" evidence="7">
    <location>
        <begin position="155"/>
        <end position="183"/>
    </location>
</feature>
<dbReference type="AlphaFoldDB" id="A0A7M7QV17"/>
<dbReference type="SUPFAM" id="SSF57667">
    <property type="entry name" value="beta-beta-alpha zinc fingers"/>
    <property type="match status" value="5"/>
</dbReference>
<dbReference type="RefSeq" id="XP_032454166.1">
    <property type="nucleotide sequence ID" value="XM_032598275.1"/>
</dbReference>
<feature type="domain" description="C2H2-type" evidence="7">
    <location>
        <begin position="124"/>
        <end position="151"/>
    </location>
</feature>
<evidence type="ECO:0000313" key="9">
    <source>
        <dbReference type="Proteomes" id="UP000002358"/>
    </source>
</evidence>
<name>A0A7M7QV17_NASVI</name>
<keyword evidence="1" id="KW-0479">Metal-binding</keyword>
<evidence type="ECO:0000259" key="7">
    <source>
        <dbReference type="PROSITE" id="PS50157"/>
    </source>
</evidence>
<keyword evidence="2" id="KW-0677">Repeat</keyword>